<accession>Q83GI8</accession>
<dbReference type="SUPFAM" id="SSF51621">
    <property type="entry name" value="Phosphoenolpyruvate/pyruvate domain"/>
    <property type="match status" value="1"/>
</dbReference>
<comment type="similarity">
    <text evidence="3 16">Belongs to the pyruvate kinase family.</text>
</comment>
<dbReference type="SUPFAM" id="SSF50800">
    <property type="entry name" value="PK beta-barrel domain-like"/>
    <property type="match status" value="1"/>
</dbReference>
<dbReference type="PROSITE" id="PS00110">
    <property type="entry name" value="PYRUVATE_KINASE"/>
    <property type="match status" value="1"/>
</dbReference>
<keyword evidence="13 16" id="KW-0324">Glycolysis</keyword>
<dbReference type="NCBIfam" id="NF004978">
    <property type="entry name" value="PRK06354.1"/>
    <property type="match status" value="1"/>
</dbReference>
<dbReference type="NCBIfam" id="NF004491">
    <property type="entry name" value="PRK05826.1"/>
    <property type="match status" value="1"/>
</dbReference>
<feature type="domain" description="Pyruvate kinase barrel" evidence="17">
    <location>
        <begin position="3"/>
        <end position="324"/>
    </location>
</feature>
<dbReference type="EC" id="2.7.1.40" evidence="5 15"/>
<name>Q83GI8_TROWT</name>
<dbReference type="InterPro" id="IPR015795">
    <property type="entry name" value="Pyrv_Knase_C"/>
</dbReference>
<keyword evidence="10 16" id="KW-0418">Kinase</keyword>
<reference evidence="19 20" key="1">
    <citation type="journal article" date="2003" name="Genome Res.">
        <title>Tropheryma whipplei twist: a human pathogenic Actinobacteria with a reduced genome.</title>
        <authorList>
            <person name="Raoult D."/>
            <person name="Ogata H."/>
            <person name="Audic S."/>
            <person name="Robert C."/>
            <person name="Suhre K."/>
            <person name="Drancourt M."/>
            <person name="Claverie J.-M."/>
        </authorList>
    </citation>
    <scope>NUCLEOTIDE SEQUENCE [LARGE SCALE GENOMIC DNA]</scope>
    <source>
        <strain evidence="19 20">Twist</strain>
    </source>
</reference>
<dbReference type="PANTHER" id="PTHR11817">
    <property type="entry name" value="PYRUVATE KINASE"/>
    <property type="match status" value="1"/>
</dbReference>
<dbReference type="STRING" id="203267.TWT_290"/>
<dbReference type="Gene3D" id="2.40.33.10">
    <property type="entry name" value="PK beta-barrel domain-like"/>
    <property type="match status" value="1"/>
</dbReference>
<evidence type="ECO:0000256" key="9">
    <source>
        <dbReference type="ARBA" id="ARBA00022741"/>
    </source>
</evidence>
<dbReference type="eggNOG" id="COG0469">
    <property type="taxonomic scope" value="Bacteria"/>
</dbReference>
<dbReference type="NCBIfam" id="TIGR01064">
    <property type="entry name" value="pyruv_kin"/>
    <property type="match status" value="1"/>
</dbReference>
<evidence type="ECO:0000256" key="1">
    <source>
        <dbReference type="ARBA" id="ARBA00001958"/>
    </source>
</evidence>
<evidence type="ECO:0000256" key="8">
    <source>
        <dbReference type="ARBA" id="ARBA00022723"/>
    </source>
</evidence>
<dbReference type="Gene3D" id="3.20.20.60">
    <property type="entry name" value="Phosphoenolpyruvate-binding domains"/>
    <property type="match status" value="1"/>
</dbReference>
<dbReference type="InterPro" id="IPR015806">
    <property type="entry name" value="Pyrv_Knase_insert_dom_sf"/>
</dbReference>
<evidence type="ECO:0000256" key="7">
    <source>
        <dbReference type="ARBA" id="ARBA00022679"/>
    </source>
</evidence>
<evidence type="ECO:0000256" key="4">
    <source>
        <dbReference type="ARBA" id="ARBA00011881"/>
    </source>
</evidence>
<keyword evidence="8" id="KW-0479">Metal-binding</keyword>
<dbReference type="GO" id="GO:0004743">
    <property type="term" value="F:pyruvate kinase activity"/>
    <property type="evidence" value="ECO:0007669"/>
    <property type="project" value="UniProtKB-UniRule"/>
</dbReference>
<dbReference type="GO" id="GO:0000287">
    <property type="term" value="F:magnesium ion binding"/>
    <property type="evidence" value="ECO:0007669"/>
    <property type="project" value="UniProtKB-UniRule"/>
</dbReference>
<feature type="domain" description="Pyruvate kinase C-terminal" evidence="18">
    <location>
        <begin position="355"/>
        <end position="467"/>
    </location>
</feature>
<comment type="cofactor">
    <cofactor evidence="1">
        <name>K(+)</name>
        <dbReference type="ChEBI" id="CHEBI:29103"/>
    </cofactor>
</comment>
<keyword evidence="9" id="KW-0547">Nucleotide-binding</keyword>
<keyword evidence="12 16" id="KW-0460">Magnesium</keyword>
<organism evidence="19 20">
    <name type="scientific">Tropheryma whipplei (strain Twist)</name>
    <name type="common">Whipple's bacillus</name>
    <dbReference type="NCBI Taxonomy" id="203267"/>
    <lineage>
        <taxon>Bacteria</taxon>
        <taxon>Bacillati</taxon>
        <taxon>Actinomycetota</taxon>
        <taxon>Actinomycetes</taxon>
        <taxon>Micrococcales</taxon>
        <taxon>Tropherymataceae</taxon>
        <taxon>Tropheryma</taxon>
    </lineage>
</organism>
<dbReference type="HOGENOM" id="CLU_015439_0_2_11"/>
<keyword evidence="14 19" id="KW-0670">Pyruvate</keyword>
<evidence type="ECO:0000256" key="11">
    <source>
        <dbReference type="ARBA" id="ARBA00022840"/>
    </source>
</evidence>
<dbReference type="EMBL" id="AE014184">
    <property type="protein sequence ID" value="AAO44387.1"/>
    <property type="molecule type" value="Genomic_DNA"/>
</dbReference>
<dbReference type="Pfam" id="PF00224">
    <property type="entry name" value="PK"/>
    <property type="match status" value="1"/>
</dbReference>
<dbReference type="PRINTS" id="PR01050">
    <property type="entry name" value="PYRUVTKNASE"/>
</dbReference>
<dbReference type="Pfam" id="PF02887">
    <property type="entry name" value="PK_C"/>
    <property type="match status" value="1"/>
</dbReference>
<evidence type="ECO:0000256" key="2">
    <source>
        <dbReference type="ARBA" id="ARBA00004997"/>
    </source>
</evidence>
<dbReference type="KEGG" id="twh:TWT_290"/>
<dbReference type="InterPro" id="IPR015813">
    <property type="entry name" value="Pyrv/PenolPyrv_kinase-like_dom"/>
</dbReference>
<dbReference type="UniPathway" id="UPA00109">
    <property type="reaction ID" value="UER00188"/>
</dbReference>
<keyword evidence="20" id="KW-1185">Reference proteome</keyword>
<keyword evidence="7 16" id="KW-0808">Transferase</keyword>
<evidence type="ECO:0000256" key="6">
    <source>
        <dbReference type="ARBA" id="ARBA00018587"/>
    </source>
</evidence>
<comment type="pathway">
    <text evidence="2 16">Carbohydrate degradation; glycolysis; pyruvate from D-glyceraldehyde 3-phosphate: step 5/5.</text>
</comment>
<proteinExistence type="inferred from homology"/>
<dbReference type="GO" id="GO:0005524">
    <property type="term" value="F:ATP binding"/>
    <property type="evidence" value="ECO:0007669"/>
    <property type="project" value="UniProtKB-KW"/>
</dbReference>
<dbReference type="InterPro" id="IPR018209">
    <property type="entry name" value="Pyrv_Knase_AS"/>
</dbReference>
<evidence type="ECO:0000256" key="5">
    <source>
        <dbReference type="ARBA" id="ARBA00012142"/>
    </source>
</evidence>
<dbReference type="Proteomes" id="UP000002200">
    <property type="component" value="Chromosome"/>
</dbReference>
<dbReference type="InterPro" id="IPR001697">
    <property type="entry name" value="Pyr_Knase"/>
</dbReference>
<sequence length="473" mass="51203">MFMRRAKIVVTLGPAVSDLDSVRDLISAGADVFRMNLSHGSLDFHREVFLNVRTAAAELDRHIAIFADLQGPKIRLGRFASGPYTLQEGDIFTITTEQVLGTKELSSTTLPTLPDNVSEGDLLLIDDGKVALRAIGNDGVRITTRVEVPGKVSNNKGINLPGVGVKVPALSEKDIDSLRWALSLPVDMIALSFVRCASDVDAVHKVMDEEGIRLPVIAKIEKPQAVSAIEEIALRFDAIMVARGDLGVELPLEDVPVAQKEIVKVARRFARPVIIATQMLESMISSSRPTRAEASDVANAVLDGADALMLSGETSVGEWPVEAVRVMSRVIEKTEEKAISQIVGFGTTPKTQGGALAWAAAKVAEFIDARYLCVFSESGDSIRRVSRLRHDIPIIGFSPVGSVVRQVSLSWGVRCFLIERLHQTDQMMRKAEHVLLTNNLAEIGEKIVIISGSPVGVPGSTNHMRIHELGSTS</sequence>
<evidence type="ECO:0000256" key="16">
    <source>
        <dbReference type="RuleBase" id="RU000504"/>
    </source>
</evidence>
<comment type="subunit">
    <text evidence="4">Homotetramer.</text>
</comment>
<dbReference type="SUPFAM" id="SSF52935">
    <property type="entry name" value="PK C-terminal domain-like"/>
    <property type="match status" value="1"/>
</dbReference>
<evidence type="ECO:0000256" key="13">
    <source>
        <dbReference type="ARBA" id="ARBA00023152"/>
    </source>
</evidence>
<evidence type="ECO:0000256" key="15">
    <source>
        <dbReference type="NCBIfam" id="TIGR01064"/>
    </source>
</evidence>
<protein>
    <recommendedName>
        <fullName evidence="6 15">Pyruvate kinase</fullName>
        <ecNumber evidence="5 15">2.7.1.40</ecNumber>
    </recommendedName>
</protein>
<dbReference type="Gene3D" id="3.40.1380.20">
    <property type="entry name" value="Pyruvate kinase, C-terminal domain"/>
    <property type="match status" value="1"/>
</dbReference>
<evidence type="ECO:0000256" key="3">
    <source>
        <dbReference type="ARBA" id="ARBA00008663"/>
    </source>
</evidence>
<dbReference type="GO" id="GO:0016301">
    <property type="term" value="F:kinase activity"/>
    <property type="evidence" value="ECO:0007669"/>
    <property type="project" value="UniProtKB-KW"/>
</dbReference>
<dbReference type="InterPro" id="IPR040442">
    <property type="entry name" value="Pyrv_kinase-like_dom_sf"/>
</dbReference>
<dbReference type="InterPro" id="IPR011037">
    <property type="entry name" value="Pyrv_Knase-like_insert_dom_sf"/>
</dbReference>
<evidence type="ECO:0000256" key="12">
    <source>
        <dbReference type="ARBA" id="ARBA00022842"/>
    </source>
</evidence>
<dbReference type="InterPro" id="IPR015793">
    <property type="entry name" value="Pyrv_Knase_brl"/>
</dbReference>
<dbReference type="AlphaFoldDB" id="Q83GI8"/>
<dbReference type="GO" id="GO:0030955">
    <property type="term" value="F:potassium ion binding"/>
    <property type="evidence" value="ECO:0007669"/>
    <property type="project" value="UniProtKB-UniRule"/>
</dbReference>
<keyword evidence="11" id="KW-0067">ATP-binding</keyword>
<evidence type="ECO:0000313" key="19">
    <source>
        <dbReference type="EMBL" id="AAO44387.1"/>
    </source>
</evidence>
<evidence type="ECO:0000259" key="18">
    <source>
        <dbReference type="Pfam" id="PF02887"/>
    </source>
</evidence>
<dbReference type="InterPro" id="IPR036918">
    <property type="entry name" value="Pyrv_Knase_C_sf"/>
</dbReference>
<comment type="catalytic activity">
    <reaction evidence="16">
        <text>pyruvate + ATP = phosphoenolpyruvate + ADP + H(+)</text>
        <dbReference type="Rhea" id="RHEA:18157"/>
        <dbReference type="ChEBI" id="CHEBI:15361"/>
        <dbReference type="ChEBI" id="CHEBI:15378"/>
        <dbReference type="ChEBI" id="CHEBI:30616"/>
        <dbReference type="ChEBI" id="CHEBI:58702"/>
        <dbReference type="ChEBI" id="CHEBI:456216"/>
        <dbReference type="EC" id="2.7.1.40"/>
    </reaction>
</comment>
<gene>
    <name evidence="19" type="primary">pyk</name>
    <name evidence="19" type="ordered locus">TWT_290</name>
</gene>
<evidence type="ECO:0000256" key="10">
    <source>
        <dbReference type="ARBA" id="ARBA00022777"/>
    </source>
</evidence>
<evidence type="ECO:0000259" key="17">
    <source>
        <dbReference type="Pfam" id="PF00224"/>
    </source>
</evidence>
<evidence type="ECO:0000256" key="14">
    <source>
        <dbReference type="ARBA" id="ARBA00023317"/>
    </source>
</evidence>
<dbReference type="FunFam" id="2.40.33.10:FF:000001">
    <property type="entry name" value="Pyruvate kinase"/>
    <property type="match status" value="1"/>
</dbReference>
<evidence type="ECO:0000313" key="20">
    <source>
        <dbReference type="Proteomes" id="UP000002200"/>
    </source>
</evidence>